<feature type="transmembrane region" description="Helical" evidence="1">
    <location>
        <begin position="464"/>
        <end position="484"/>
    </location>
</feature>
<reference evidence="2 3" key="1">
    <citation type="submission" date="2016-08" db="EMBL/GenBank/DDBJ databases">
        <title>New Insights into Marine Group III Euryarchaeota, from dark to light.</title>
        <authorList>
            <person name="Haro-Moreno J.M."/>
            <person name="Rodriguez-Valera F."/>
            <person name="Lopez-Garcia P."/>
            <person name="Moreira D."/>
            <person name="Martin-Cuadrado A.B."/>
        </authorList>
    </citation>
    <scope>NUCLEOTIDE SEQUENCE [LARGE SCALE GENOMIC DNA]</scope>
    <source>
        <strain evidence="2">CG-Epi1</strain>
    </source>
</reference>
<organism evidence="2 3">
    <name type="scientific">Marine Group III euryarchaeote CG-Epi1</name>
    <dbReference type="NCBI Taxonomy" id="1888995"/>
    <lineage>
        <taxon>Archaea</taxon>
        <taxon>Methanobacteriati</taxon>
        <taxon>Thermoplasmatota</taxon>
        <taxon>Thermoplasmata</taxon>
        <taxon>Candidatus Thermoprofundales</taxon>
    </lineage>
</organism>
<keyword evidence="1" id="KW-0472">Membrane</keyword>
<feature type="transmembrane region" description="Helical" evidence="1">
    <location>
        <begin position="393"/>
        <end position="416"/>
    </location>
</feature>
<gene>
    <name evidence="2" type="ORF">BD935_04660</name>
</gene>
<feature type="transmembrane region" description="Helical" evidence="1">
    <location>
        <begin position="21"/>
        <end position="42"/>
    </location>
</feature>
<dbReference type="Proteomes" id="UP000183080">
    <property type="component" value="Unassembled WGS sequence"/>
</dbReference>
<evidence type="ECO:0008006" key="4">
    <source>
        <dbReference type="Google" id="ProtNLM"/>
    </source>
</evidence>
<evidence type="ECO:0000313" key="3">
    <source>
        <dbReference type="Proteomes" id="UP000183080"/>
    </source>
</evidence>
<keyword evidence="1" id="KW-1133">Transmembrane helix</keyword>
<name>A0A1J5TIA9_9ARCH</name>
<protein>
    <recommendedName>
        <fullName evidence="4">ABC transporter permease</fullName>
    </recommendedName>
</protein>
<feature type="transmembrane region" description="Helical" evidence="1">
    <location>
        <begin position="272"/>
        <end position="293"/>
    </location>
</feature>
<dbReference type="STRING" id="1888995.BD935_04660"/>
<dbReference type="Pfam" id="PF12679">
    <property type="entry name" value="ABC2_membrane_2"/>
    <property type="match status" value="1"/>
</dbReference>
<feature type="transmembrane region" description="Helical" evidence="1">
    <location>
        <begin position="323"/>
        <end position="345"/>
    </location>
</feature>
<sequence>MGLKDKYILKSKDSWNKKKTWHPLIMSLVLVISLAIIHKAYWVSTTETNPDEIWGNKQITKNGNNWTIDFEEEVGDSITFKGILRTAPKFEVYRNDTFVPGKYSEGEALVYSEDLYGKTMLNVSGIRILVNDDLSKQFFVSEIITIKATLVSNVSTFDNNGEIITLVREGWVAEAEDINLSSSKDNYFFTAELLIFFTGLYLSLKRVTNLREQTGLVWHLAKFELKQGIKSPRMIVLGVIFTLFIIGMGWLLGDLQNGDPESAFFVQNANGALQQLCFFVFFVVSLAAIGVSVDSFHKERQANTLNILLAKPINRETIVIGKAVGLSLVVGIPALVAQILGLMFMINAGDFPSLSGIIAFIVCGQIMIFTLVCFQLCFAIAARSGTDVVMYGLGMWLLFAVVWNLLIYAISFALGIDVTADDFENDPKFQSIASHMGMLNPGYVYQFAVGLLTHRTLAIDLEGIPGWLILLALVLWPITCLRTATKLFKREVRG</sequence>
<proteinExistence type="predicted"/>
<feature type="transmembrane region" description="Helical" evidence="1">
    <location>
        <begin position="187"/>
        <end position="204"/>
    </location>
</feature>
<comment type="caution">
    <text evidence="2">The sequence shown here is derived from an EMBL/GenBank/DDBJ whole genome shotgun (WGS) entry which is preliminary data.</text>
</comment>
<feature type="transmembrane region" description="Helical" evidence="1">
    <location>
        <begin position="234"/>
        <end position="252"/>
    </location>
</feature>
<dbReference type="AlphaFoldDB" id="A0A1J5TIA9"/>
<keyword evidence="1" id="KW-0812">Transmembrane</keyword>
<dbReference type="EMBL" id="MIZA01000009">
    <property type="protein sequence ID" value="OIR20682.1"/>
    <property type="molecule type" value="Genomic_DNA"/>
</dbReference>
<dbReference type="GO" id="GO:0140359">
    <property type="term" value="F:ABC-type transporter activity"/>
    <property type="evidence" value="ECO:0007669"/>
    <property type="project" value="InterPro"/>
</dbReference>
<dbReference type="PANTHER" id="PTHR43471">
    <property type="entry name" value="ABC TRANSPORTER PERMEASE"/>
    <property type="match status" value="1"/>
</dbReference>
<accession>A0A1J5TIA9</accession>
<feature type="transmembrane region" description="Helical" evidence="1">
    <location>
        <begin position="357"/>
        <end position="381"/>
    </location>
</feature>
<evidence type="ECO:0000313" key="2">
    <source>
        <dbReference type="EMBL" id="OIR20682.1"/>
    </source>
</evidence>
<evidence type="ECO:0000256" key="1">
    <source>
        <dbReference type="SAM" id="Phobius"/>
    </source>
</evidence>
<dbReference type="GO" id="GO:0005886">
    <property type="term" value="C:plasma membrane"/>
    <property type="evidence" value="ECO:0007669"/>
    <property type="project" value="UniProtKB-SubCell"/>
</dbReference>